<reference evidence="1" key="1">
    <citation type="submission" date="2022-03" db="EMBL/GenBank/DDBJ databases">
        <title>Genome Identification and Characterization of new species Bdellovibrio reynosense LBG001 sp. nov. from a Mexico soil sample.</title>
        <authorList>
            <person name="Camilli A."/>
            <person name="Ajao Y."/>
            <person name="Guo X."/>
        </authorList>
    </citation>
    <scope>NUCLEOTIDE SEQUENCE</scope>
    <source>
        <strain evidence="1">LBG001</strain>
    </source>
</reference>
<gene>
    <name evidence="1" type="ORF">MNR06_14705</name>
</gene>
<name>A0ABY4C837_9BACT</name>
<keyword evidence="2" id="KW-1185">Reference proteome</keyword>
<sequence length="101" mass="11245">MPKFTIDHQTSSNVDEAYQKIKEFLEKDQDIRRFDPKLQCSFDDGSKSANLKGSQFKADMAVSAAGAGSKVSVTVDLPLMLTPFKGKVQETLQRKLAKYLS</sequence>
<protein>
    <submittedName>
        <fullName evidence="1">Polyhydroxyalkanoic acid system family protein</fullName>
    </submittedName>
</protein>
<dbReference type="Pfam" id="PF09650">
    <property type="entry name" value="PHA_gran_rgn"/>
    <property type="match status" value="1"/>
</dbReference>
<evidence type="ECO:0000313" key="1">
    <source>
        <dbReference type="EMBL" id="UOF00949.1"/>
    </source>
</evidence>
<dbReference type="InterPro" id="IPR013433">
    <property type="entry name" value="PHA_gran_rgn"/>
</dbReference>
<dbReference type="Proteomes" id="UP000830116">
    <property type="component" value="Chromosome"/>
</dbReference>
<dbReference type="RefSeq" id="WP_243537149.1">
    <property type="nucleotide sequence ID" value="NZ_CP093442.1"/>
</dbReference>
<evidence type="ECO:0000313" key="2">
    <source>
        <dbReference type="Proteomes" id="UP000830116"/>
    </source>
</evidence>
<organism evidence="1 2">
    <name type="scientific">Bdellovibrio reynosensis</name>
    <dbReference type="NCBI Taxonomy" id="2835041"/>
    <lineage>
        <taxon>Bacteria</taxon>
        <taxon>Pseudomonadati</taxon>
        <taxon>Bdellovibrionota</taxon>
        <taxon>Bdellovibrionia</taxon>
        <taxon>Bdellovibrionales</taxon>
        <taxon>Pseudobdellovibrionaceae</taxon>
        <taxon>Bdellovibrio</taxon>
    </lineage>
</organism>
<accession>A0ABY4C837</accession>
<dbReference type="EMBL" id="CP093442">
    <property type="protein sequence ID" value="UOF00949.1"/>
    <property type="molecule type" value="Genomic_DNA"/>
</dbReference>
<proteinExistence type="predicted"/>